<evidence type="ECO:0000313" key="11">
    <source>
        <dbReference type="Proteomes" id="UP000348942"/>
    </source>
</evidence>
<name>A0A5Q0TJC7_9VIBR</name>
<dbReference type="SMART" id="SM00487">
    <property type="entry name" value="DEXDc"/>
    <property type="match status" value="1"/>
</dbReference>
<dbReference type="InterPro" id="IPR027417">
    <property type="entry name" value="P-loop_NTPase"/>
</dbReference>
<dbReference type="InterPro" id="IPR000629">
    <property type="entry name" value="RNA-helicase_DEAD-box_CS"/>
</dbReference>
<dbReference type="EMBL" id="CP045700">
    <property type="protein sequence ID" value="QGA66396.1"/>
    <property type="molecule type" value="Genomic_DNA"/>
</dbReference>
<feature type="domain" description="Helicase C-terminal" evidence="9">
    <location>
        <begin position="225"/>
        <end position="377"/>
    </location>
</feature>
<dbReference type="PANTHER" id="PTHR47959">
    <property type="entry name" value="ATP-DEPENDENT RNA HELICASE RHLE-RELATED"/>
    <property type="match status" value="1"/>
</dbReference>
<dbReference type="SUPFAM" id="SSF52540">
    <property type="entry name" value="P-loop containing nucleoside triphosphate hydrolases"/>
    <property type="match status" value="1"/>
</dbReference>
<accession>A0A5Q0TJC7</accession>
<evidence type="ECO:0000256" key="6">
    <source>
        <dbReference type="RuleBase" id="RU000492"/>
    </source>
</evidence>
<dbReference type="AlphaFoldDB" id="A0A5Q0TJC7"/>
<dbReference type="CDD" id="cd18787">
    <property type="entry name" value="SF2_C_DEAD"/>
    <property type="match status" value="1"/>
</dbReference>
<dbReference type="GO" id="GO:0005829">
    <property type="term" value="C:cytosol"/>
    <property type="evidence" value="ECO:0007669"/>
    <property type="project" value="TreeGrafter"/>
</dbReference>
<evidence type="ECO:0000256" key="4">
    <source>
        <dbReference type="ARBA" id="ARBA00022840"/>
    </source>
</evidence>
<evidence type="ECO:0000256" key="5">
    <source>
        <dbReference type="ARBA" id="ARBA00038437"/>
    </source>
</evidence>
<keyword evidence="4 6" id="KW-0067">ATP-binding</keyword>
<dbReference type="Pfam" id="PF00271">
    <property type="entry name" value="Helicase_C"/>
    <property type="match status" value="1"/>
</dbReference>
<evidence type="ECO:0000256" key="7">
    <source>
        <dbReference type="SAM" id="MobiDB-lite"/>
    </source>
</evidence>
<dbReference type="CDD" id="cd00268">
    <property type="entry name" value="DEADc"/>
    <property type="match status" value="1"/>
</dbReference>
<dbReference type="InterPro" id="IPR011545">
    <property type="entry name" value="DEAD/DEAH_box_helicase_dom"/>
</dbReference>
<feature type="domain" description="Helicase ATP-binding" evidence="8">
    <location>
        <begin position="31"/>
        <end position="201"/>
    </location>
</feature>
<comment type="similarity">
    <text evidence="5 6">Belongs to the DEAD box helicase family.</text>
</comment>
<evidence type="ECO:0000256" key="3">
    <source>
        <dbReference type="ARBA" id="ARBA00022806"/>
    </source>
</evidence>
<dbReference type="GO" id="GO:0003724">
    <property type="term" value="F:RNA helicase activity"/>
    <property type="evidence" value="ECO:0007669"/>
    <property type="project" value="TreeGrafter"/>
</dbReference>
<evidence type="ECO:0000256" key="2">
    <source>
        <dbReference type="ARBA" id="ARBA00022801"/>
    </source>
</evidence>
<dbReference type="InterPro" id="IPR014001">
    <property type="entry name" value="Helicase_ATP-bd"/>
</dbReference>
<dbReference type="GO" id="GO:0016787">
    <property type="term" value="F:hydrolase activity"/>
    <property type="evidence" value="ECO:0007669"/>
    <property type="project" value="UniProtKB-KW"/>
</dbReference>
<dbReference type="GO" id="GO:0005524">
    <property type="term" value="F:ATP binding"/>
    <property type="evidence" value="ECO:0007669"/>
    <property type="project" value="UniProtKB-KW"/>
</dbReference>
<feature type="region of interest" description="Disordered" evidence="7">
    <location>
        <begin position="366"/>
        <end position="426"/>
    </location>
</feature>
<dbReference type="SMART" id="SM00490">
    <property type="entry name" value="HELICc"/>
    <property type="match status" value="1"/>
</dbReference>
<keyword evidence="2 6" id="KW-0378">Hydrolase</keyword>
<feature type="compositionally biased region" description="Basic and acidic residues" evidence="7">
    <location>
        <begin position="399"/>
        <end position="419"/>
    </location>
</feature>
<keyword evidence="11" id="KW-1185">Reference proteome</keyword>
<organism evidence="10 11">
    <name type="scientific">Vibrio algicola</name>
    <dbReference type="NCBI Taxonomy" id="2662262"/>
    <lineage>
        <taxon>Bacteria</taxon>
        <taxon>Pseudomonadati</taxon>
        <taxon>Pseudomonadota</taxon>
        <taxon>Gammaproteobacteria</taxon>
        <taxon>Vibrionales</taxon>
        <taxon>Vibrionaceae</taxon>
        <taxon>Vibrio</taxon>
    </lineage>
</organism>
<dbReference type="Pfam" id="PF00270">
    <property type="entry name" value="DEAD"/>
    <property type="match status" value="1"/>
</dbReference>
<dbReference type="PROSITE" id="PS51194">
    <property type="entry name" value="HELICASE_CTER"/>
    <property type="match status" value="1"/>
</dbReference>
<dbReference type="InterPro" id="IPR001650">
    <property type="entry name" value="Helicase_C-like"/>
</dbReference>
<dbReference type="RefSeq" id="WP_153448529.1">
    <property type="nucleotide sequence ID" value="NZ_CP045700.1"/>
</dbReference>
<dbReference type="PROSITE" id="PS51192">
    <property type="entry name" value="HELICASE_ATP_BIND_1"/>
    <property type="match status" value="1"/>
</dbReference>
<keyword evidence="1 6" id="KW-0547">Nucleotide-binding</keyword>
<dbReference type="PROSITE" id="PS00039">
    <property type="entry name" value="DEAD_ATP_HELICASE"/>
    <property type="match status" value="1"/>
</dbReference>
<evidence type="ECO:0000259" key="9">
    <source>
        <dbReference type="PROSITE" id="PS51194"/>
    </source>
</evidence>
<evidence type="ECO:0000256" key="1">
    <source>
        <dbReference type="ARBA" id="ARBA00022741"/>
    </source>
</evidence>
<dbReference type="InterPro" id="IPR044742">
    <property type="entry name" value="DEAD/DEAH_RhlB"/>
</dbReference>
<dbReference type="Gene3D" id="3.40.50.300">
    <property type="entry name" value="P-loop containing nucleotide triphosphate hydrolases"/>
    <property type="match status" value="2"/>
</dbReference>
<dbReference type="InterPro" id="IPR050079">
    <property type="entry name" value="DEAD_box_RNA_helicase"/>
</dbReference>
<dbReference type="PANTHER" id="PTHR47959:SF2">
    <property type="entry name" value="ATP-DEPENDENT RNA HELICASE DEAD BOX FAMILY"/>
    <property type="match status" value="1"/>
</dbReference>
<reference evidence="10 11" key="1">
    <citation type="submission" date="2019-10" db="EMBL/GenBank/DDBJ databases">
        <title>Vibrio sp. nov., isolated from Coralline algae surface.</title>
        <authorList>
            <person name="Geng Y."/>
            <person name="Zhang X."/>
        </authorList>
    </citation>
    <scope>NUCLEOTIDE SEQUENCE [LARGE SCALE GENOMIC DNA]</scope>
    <source>
        <strain evidence="10 11">SM1977</strain>
    </source>
</reference>
<evidence type="ECO:0000313" key="10">
    <source>
        <dbReference type="EMBL" id="QGA66396.1"/>
    </source>
</evidence>
<proteinExistence type="inferred from homology"/>
<gene>
    <name evidence="10" type="ORF">GFB47_13265</name>
</gene>
<dbReference type="Proteomes" id="UP000348942">
    <property type="component" value="Chromosome 2"/>
</dbReference>
<protein>
    <submittedName>
        <fullName evidence="10">DEAD/DEAH box helicase</fullName>
    </submittedName>
</protein>
<dbReference type="GO" id="GO:0003676">
    <property type="term" value="F:nucleic acid binding"/>
    <property type="evidence" value="ECO:0007669"/>
    <property type="project" value="InterPro"/>
</dbReference>
<evidence type="ECO:0000259" key="8">
    <source>
        <dbReference type="PROSITE" id="PS51192"/>
    </source>
</evidence>
<sequence>MTFSELQLNSDIINALPSTIANPTPVQQQAIPAILHDADVLALAHTGSGKTLAFGLPVLQMIDNKNAHLQAVIIAPTRELARQTAQTLKPIAKALSIQTATLFGGVDLVTQAQQLAKLPHVIIVTPGRLLALAKEGKIDLSNVKHLVLDEADRLLDMGFWSDIQALLTFIPIQRQTLCFSATLTETLAIEVQKVLTSPVEIKTNDNNSVVDGINEQLFLVNKGSKTKVLISLLKQQPTKQVLIFINAKDNADTLVKKLIKADINVKALHGNKEQIEREATLHQFKQHTIQVLVATDLLARGIDIDALPVVINFDLPDNAPVYVHRIGRTARAGKLGSAISLVCHAETEALDAIRALTKNRMPLQTLSDFPVTDKPSTGVAKRPAKDKQANRRSAKKRSIKDFQPKADRSPEKRVPEKNAARKPRSK</sequence>
<keyword evidence="3 6" id="KW-0347">Helicase</keyword>